<evidence type="ECO:0000313" key="1">
    <source>
        <dbReference type="EMBL" id="PWF42677.1"/>
    </source>
</evidence>
<sequence length="217" mass="23988">MAADPAPAAPAATQATKVVSLLGVSDPTLILIRDLTGKSMLSFEADRKIELDANRRFEQAVKDRNFKFAGVMVDALTREFKKKNVTLTYLKDQKGKLAADGKSDEYSAVKVGTDTFLVVWFGPVGFLNIAKPKMAYKPLLVVNAKLIDAKTQRMLFLKTYNAGYAAAIKGVENVELDMRYTFPDVDKAMKRIDLGFEGYTAAEKLIAERIVRDIGLK</sequence>
<organism evidence="1 2">
    <name type="scientific">Massilia glaciei</name>
    <dbReference type="NCBI Taxonomy" id="1524097"/>
    <lineage>
        <taxon>Bacteria</taxon>
        <taxon>Pseudomonadati</taxon>
        <taxon>Pseudomonadota</taxon>
        <taxon>Betaproteobacteria</taxon>
        <taxon>Burkholderiales</taxon>
        <taxon>Oxalobacteraceae</taxon>
        <taxon>Telluria group</taxon>
        <taxon>Massilia</taxon>
    </lineage>
</organism>
<evidence type="ECO:0000313" key="2">
    <source>
        <dbReference type="Proteomes" id="UP000241421"/>
    </source>
</evidence>
<gene>
    <name evidence="1" type="ORF">C7C56_022520</name>
</gene>
<comment type="caution">
    <text evidence="1">The sequence shown here is derived from an EMBL/GenBank/DDBJ whole genome shotgun (WGS) entry which is preliminary data.</text>
</comment>
<dbReference type="EMBL" id="PXWF02000294">
    <property type="protein sequence ID" value="PWF42677.1"/>
    <property type="molecule type" value="Genomic_DNA"/>
</dbReference>
<dbReference type="AlphaFoldDB" id="A0A2U2HF55"/>
<name>A0A2U2HF55_9BURK</name>
<proteinExistence type="predicted"/>
<protein>
    <submittedName>
        <fullName evidence="1">Uncharacterized protein</fullName>
    </submittedName>
</protein>
<accession>A0A2U2HF55</accession>
<dbReference type="Proteomes" id="UP000241421">
    <property type="component" value="Unassembled WGS sequence"/>
</dbReference>
<keyword evidence="2" id="KW-1185">Reference proteome</keyword>
<reference evidence="1 2" key="1">
    <citation type="submission" date="2018-04" db="EMBL/GenBank/DDBJ databases">
        <title>Massilia violaceinigra sp. nov., a novel purple-pigmented bacterium isolated from Tianshan glacier, Xinjiang, China.</title>
        <authorList>
            <person name="Wang H."/>
        </authorList>
    </citation>
    <scope>NUCLEOTIDE SEQUENCE [LARGE SCALE GENOMIC DNA]</scope>
    <source>
        <strain evidence="1 2">B448-2</strain>
    </source>
</reference>